<sequence length="30" mass="3365">MTMTRTTLKETQKLGRRTGLVAAMGKARTR</sequence>
<dbReference type="AlphaFoldDB" id="A0A0E9TYZ0"/>
<reference evidence="2" key="1">
    <citation type="submission" date="2014-11" db="EMBL/GenBank/DDBJ databases">
        <authorList>
            <person name="Amaro Gonzalez C."/>
        </authorList>
    </citation>
    <scope>NUCLEOTIDE SEQUENCE</scope>
</reference>
<evidence type="ECO:0000256" key="1">
    <source>
        <dbReference type="SAM" id="MobiDB-lite"/>
    </source>
</evidence>
<proteinExistence type="predicted"/>
<name>A0A0E9TYZ0_ANGAN</name>
<dbReference type="EMBL" id="GBXM01050402">
    <property type="protein sequence ID" value="JAH58175.1"/>
    <property type="molecule type" value="Transcribed_RNA"/>
</dbReference>
<organism evidence="2">
    <name type="scientific">Anguilla anguilla</name>
    <name type="common">European freshwater eel</name>
    <name type="synonym">Muraena anguilla</name>
    <dbReference type="NCBI Taxonomy" id="7936"/>
    <lineage>
        <taxon>Eukaryota</taxon>
        <taxon>Metazoa</taxon>
        <taxon>Chordata</taxon>
        <taxon>Craniata</taxon>
        <taxon>Vertebrata</taxon>
        <taxon>Euteleostomi</taxon>
        <taxon>Actinopterygii</taxon>
        <taxon>Neopterygii</taxon>
        <taxon>Teleostei</taxon>
        <taxon>Anguilliformes</taxon>
        <taxon>Anguillidae</taxon>
        <taxon>Anguilla</taxon>
    </lineage>
</organism>
<reference evidence="2" key="2">
    <citation type="journal article" date="2015" name="Fish Shellfish Immunol.">
        <title>Early steps in the European eel (Anguilla anguilla)-Vibrio vulnificus interaction in the gills: Role of the RtxA13 toxin.</title>
        <authorList>
            <person name="Callol A."/>
            <person name="Pajuelo D."/>
            <person name="Ebbesson L."/>
            <person name="Teles M."/>
            <person name="MacKenzie S."/>
            <person name="Amaro C."/>
        </authorList>
    </citation>
    <scope>NUCLEOTIDE SEQUENCE</scope>
</reference>
<accession>A0A0E9TYZ0</accession>
<evidence type="ECO:0000313" key="2">
    <source>
        <dbReference type="EMBL" id="JAH58175.1"/>
    </source>
</evidence>
<feature type="region of interest" description="Disordered" evidence="1">
    <location>
        <begin position="1"/>
        <end position="30"/>
    </location>
</feature>
<protein>
    <submittedName>
        <fullName evidence="2">Uncharacterized protein</fullName>
    </submittedName>
</protein>